<feature type="region of interest" description="Disordered" evidence="2">
    <location>
        <begin position="697"/>
        <end position="730"/>
    </location>
</feature>
<proteinExistence type="predicted"/>
<evidence type="ECO:0000313" key="4">
    <source>
        <dbReference type="EMBL" id="GEU47938.1"/>
    </source>
</evidence>
<evidence type="ECO:0000256" key="2">
    <source>
        <dbReference type="SAM" id="MobiDB-lite"/>
    </source>
</evidence>
<sequence>MNELEQVKKEKEGLDSKLTGFESTSKDLDTLLGSQRTNKNKEGLRYSAVPPPAQIYLPHKKDMSWIGLPEFADDTVTDYSRPTPSIDSSKSNTSDLQNSNSSVFDHKESSSSIIYKPMIKFVKAADCLEVIKTNKVETTRKSSVKYAEMYRNTSKSPKVTGTSSTNILGIKDVASQAVKKDVSSLRYIAILNWFYEAHLESSNSDAQDACNADVTESSGISNPTATLKIPPVDQMETLIVEYEIPTVSSPVLTACLDNSLETSRVRPIGTKWVLKNKKDERGIVIRNKARLVAHGYTQEEGIDYEKVFTPVARIEAIRLFLVYDLFIGFIVYQMDVKSAFLYGTIDEEVYMMQPPGFQDLEFPNRVYKVKKAMYRLHQAPKAWYGTMSKQFEALMHDKFQMSALGELTFFLGLQVLQKKDGIFFHKTSMLVIFSKILDTQMLGQPILLWIRRILREKIYLTIVATSTTKAKYVAAASGCGQVLWIQNHMLDYGLAFYDYHNIIAILEKSKHNIDFHQIVDFLEASHIRYALPSSPTVNVSHILQFWSTARIKTTSEETKILATIDGKPMTISESSIRRNLKLNDEEGISSLLDTELFENLALMRYNILPNQRFTFQKGQFSHQWRFLIHTIMQCLSQKSTGFNEFSSNIATDVVCLATNRVYNFSKMIFDGMSKALSPAANEPASLLRDDSQGEAFPTVSSLDARQDRENINKTSALPHESTPRVTSLDADEGSMQQNLYELMELYTGLQRQQTQMATKIKAQDFEISGLKGIIEIGEEVRVEKSTELGSNDTKEMVNVLSSMEAMNILTSGVTTVSVSPVAGVSTVGVPTVSGLFPTVSAIFTNASMVTPYSGRLRGIPAKDKGKEKVVESKELKKKLQEQINAQVAREIEEEFARENQRMNEQLARDAEIARLHAKEELKMLIDGLDRSNEVIAKHLQEYEQSEVELTVEEKIKLMNKLVKYQDHHAKILKYQAQQSKPLSKKEQYMSVLRSHDGWKTKHFRGMTLEEIKEKFILVWKQIEHFVSMYSKEEGERIKKKGLNLDQGSAKRLKTSEDVSKKDLKEMMHLVPLEEVYVEALHVKHPIIDWEIHFEGQREYWKIIRLGGHTAVYHFFVDMLKQFDREDLNQLWTLVKETLSIRQVSRDKEKELWAESKRMFEPDFEDQL</sequence>
<organism evidence="4">
    <name type="scientific">Tanacetum cinerariifolium</name>
    <name type="common">Dalmatian daisy</name>
    <name type="synonym">Chrysanthemum cinerariifolium</name>
    <dbReference type="NCBI Taxonomy" id="118510"/>
    <lineage>
        <taxon>Eukaryota</taxon>
        <taxon>Viridiplantae</taxon>
        <taxon>Streptophyta</taxon>
        <taxon>Embryophyta</taxon>
        <taxon>Tracheophyta</taxon>
        <taxon>Spermatophyta</taxon>
        <taxon>Magnoliopsida</taxon>
        <taxon>eudicotyledons</taxon>
        <taxon>Gunneridae</taxon>
        <taxon>Pentapetalae</taxon>
        <taxon>asterids</taxon>
        <taxon>campanulids</taxon>
        <taxon>Asterales</taxon>
        <taxon>Asteraceae</taxon>
        <taxon>Asteroideae</taxon>
        <taxon>Anthemideae</taxon>
        <taxon>Anthemidinae</taxon>
        <taxon>Tanacetum</taxon>
    </lineage>
</organism>
<dbReference type="InterPro" id="IPR013103">
    <property type="entry name" value="RVT_2"/>
</dbReference>
<comment type="caution">
    <text evidence="4">The sequence shown here is derived from an EMBL/GenBank/DDBJ whole genome shotgun (WGS) entry which is preliminary data.</text>
</comment>
<dbReference type="EMBL" id="BKCJ010002347">
    <property type="protein sequence ID" value="GEU47938.1"/>
    <property type="molecule type" value="Genomic_DNA"/>
</dbReference>
<dbReference type="AlphaFoldDB" id="A0A6L2KEK3"/>
<dbReference type="Pfam" id="PF07727">
    <property type="entry name" value="RVT_2"/>
    <property type="match status" value="1"/>
</dbReference>
<feature type="domain" description="Reverse transcriptase Ty1/copia-type" evidence="3">
    <location>
        <begin position="263"/>
        <end position="391"/>
    </location>
</feature>
<accession>A0A6L2KEK3</accession>
<feature type="region of interest" description="Disordered" evidence="2">
    <location>
        <begin position="77"/>
        <end position="104"/>
    </location>
</feature>
<reference evidence="4" key="1">
    <citation type="journal article" date="2019" name="Sci. Rep.">
        <title>Draft genome of Tanacetum cinerariifolium, the natural source of mosquito coil.</title>
        <authorList>
            <person name="Yamashiro T."/>
            <person name="Shiraishi A."/>
            <person name="Satake H."/>
            <person name="Nakayama K."/>
        </authorList>
    </citation>
    <scope>NUCLEOTIDE SEQUENCE</scope>
</reference>
<keyword evidence="1" id="KW-0175">Coiled coil</keyword>
<evidence type="ECO:0000256" key="1">
    <source>
        <dbReference type="SAM" id="Coils"/>
    </source>
</evidence>
<protein>
    <submittedName>
        <fullName evidence="4">Copia protein</fullName>
    </submittedName>
</protein>
<feature type="region of interest" description="Disordered" evidence="2">
    <location>
        <begin position="1"/>
        <end position="46"/>
    </location>
</feature>
<gene>
    <name evidence="4" type="ORF">Tci_019916</name>
</gene>
<evidence type="ECO:0000259" key="3">
    <source>
        <dbReference type="Pfam" id="PF07727"/>
    </source>
</evidence>
<name>A0A6L2KEK3_TANCI</name>
<feature type="coiled-coil region" evidence="1">
    <location>
        <begin position="862"/>
        <end position="948"/>
    </location>
</feature>
<feature type="compositionally biased region" description="Basic and acidic residues" evidence="2">
    <location>
        <begin position="1"/>
        <end position="15"/>
    </location>
</feature>
<feature type="compositionally biased region" description="Polar residues" evidence="2">
    <location>
        <begin position="77"/>
        <end position="103"/>
    </location>
</feature>